<keyword evidence="2" id="KW-0067">ATP-binding</keyword>
<evidence type="ECO:0000259" key="3">
    <source>
        <dbReference type="Pfam" id="PF00437"/>
    </source>
</evidence>
<protein>
    <recommendedName>
        <fullName evidence="2">Type IV secretion system protein</fullName>
    </recommendedName>
</protein>
<dbReference type="RefSeq" id="WP_077993489.1">
    <property type="nucleotide sequence ID" value="NZ_CAXUOT020000003.1"/>
</dbReference>
<organism evidence="4 5">
    <name type="scientific">Bartonella choladocola</name>
    <dbReference type="NCBI Taxonomy" id="2750995"/>
    <lineage>
        <taxon>Bacteria</taxon>
        <taxon>Pseudomonadati</taxon>
        <taxon>Pseudomonadota</taxon>
        <taxon>Alphaproteobacteria</taxon>
        <taxon>Hyphomicrobiales</taxon>
        <taxon>Bartonellaceae</taxon>
        <taxon>Bartonella</taxon>
    </lineage>
</organism>
<dbReference type="PANTHER" id="PTHR30486">
    <property type="entry name" value="TWITCHING MOTILITY PROTEIN PILT"/>
    <property type="match status" value="1"/>
</dbReference>
<proteinExistence type="inferred from homology"/>
<gene>
    <name evidence="4" type="ORF">BBC0122_019270</name>
</gene>
<comment type="similarity">
    <text evidence="1 2">Belongs to the GSP E family.</text>
</comment>
<dbReference type="InterPro" id="IPR001482">
    <property type="entry name" value="T2SS/T4SS_dom"/>
</dbReference>
<keyword evidence="5" id="KW-1185">Reference proteome</keyword>
<keyword evidence="2" id="KW-0963">Cytoplasm</keyword>
<comment type="function">
    <text evidence="2">Part of the Type IV secretion system.</text>
</comment>
<dbReference type="InterPro" id="IPR027417">
    <property type="entry name" value="P-loop_NTPase"/>
</dbReference>
<dbReference type="CDD" id="cd01130">
    <property type="entry name" value="VirB11-like_ATPase"/>
    <property type="match status" value="1"/>
</dbReference>
<dbReference type="Gene3D" id="3.30.450.90">
    <property type="match status" value="1"/>
</dbReference>
<dbReference type="GO" id="GO:0043684">
    <property type="term" value="C:type IV secretion system complex"/>
    <property type="evidence" value="ECO:0007669"/>
    <property type="project" value="UniProtKB-UniRule"/>
</dbReference>
<dbReference type="GO" id="GO:0005737">
    <property type="term" value="C:cytoplasm"/>
    <property type="evidence" value="ECO:0007669"/>
    <property type="project" value="UniProtKB-SubCell"/>
</dbReference>
<dbReference type="KEGG" id="bapi:BBC0122_019270"/>
<dbReference type="EMBL" id="CP015625">
    <property type="protein sequence ID" value="AQT48021.1"/>
    <property type="molecule type" value="Genomic_DNA"/>
</dbReference>
<dbReference type="PANTHER" id="PTHR30486:SF6">
    <property type="entry name" value="TYPE IV PILUS RETRACTATION ATPASE PILT"/>
    <property type="match status" value="1"/>
</dbReference>
<dbReference type="NCBIfam" id="TIGR02788">
    <property type="entry name" value="VirB11"/>
    <property type="match status" value="1"/>
</dbReference>
<evidence type="ECO:0000256" key="1">
    <source>
        <dbReference type="ARBA" id="ARBA00006611"/>
    </source>
</evidence>
<evidence type="ECO:0000313" key="5">
    <source>
        <dbReference type="Proteomes" id="UP000189632"/>
    </source>
</evidence>
<dbReference type="OrthoDB" id="9810761at2"/>
<dbReference type="Proteomes" id="UP000189632">
    <property type="component" value="Chromosome"/>
</dbReference>
<accession>A0A1U9MK39</accession>
<comment type="subcellular location">
    <subcellularLocation>
        <location evidence="2">Cytoplasm</location>
    </subcellularLocation>
</comment>
<sequence length="347" mass="38712">MVSNIPFPLLQSLRPIQKWLEQENVVEIFIQPQTVFIERLGISAPEKHDVSEITVEHIQHIATRVAALTHQAVNRETPLLSATLPDGTRIQAVLPPVAVNGGRIVIRKQVVKQMTLDDYLELDVFRRVNNRYTAITTDRINNANLNDIDSELLDNLIRKDYASFLRSAVQNPRNILLSGGTSSGKTTFLNMLLLMVPDEGHIVTIEDVQELKPTQSLWTPMVASKGDQGEAKATIQDLLEVTLRLSPARAFLGELRGAEAFTFLRLLNIGSAGSMATIHSNSPELAFHQLAFMTMQSGAGLRAEYILEQARSLIPIVIQLSHWSDIETGKKYRGVTDIYFQAAERLI</sequence>
<name>A0A1U9MK39_9HYPH</name>
<keyword evidence="2" id="KW-0547">Nucleotide-binding</keyword>
<evidence type="ECO:0000313" key="4">
    <source>
        <dbReference type="EMBL" id="AQT48021.1"/>
    </source>
</evidence>
<dbReference type="AlphaFoldDB" id="A0A1U9MK39"/>
<dbReference type="Pfam" id="PF00437">
    <property type="entry name" value="T2SSE"/>
    <property type="match status" value="1"/>
</dbReference>
<dbReference type="GO" id="GO:0005524">
    <property type="term" value="F:ATP binding"/>
    <property type="evidence" value="ECO:0007669"/>
    <property type="project" value="UniProtKB-UniRule"/>
</dbReference>
<reference evidence="4 5" key="1">
    <citation type="submission" date="2016-11" db="EMBL/GenBank/DDBJ databases">
        <title>Comparative genomics of Bartonella apis.</title>
        <authorList>
            <person name="Engel P."/>
        </authorList>
    </citation>
    <scope>NUCLEOTIDE SEQUENCE [LARGE SCALE GENOMIC DNA]</scope>
    <source>
        <strain evidence="4 5">BBC0122</strain>
    </source>
</reference>
<dbReference type="Gene3D" id="3.40.50.300">
    <property type="entry name" value="P-loop containing nucleotide triphosphate hydrolases"/>
    <property type="match status" value="1"/>
</dbReference>
<dbReference type="GO" id="GO:0044097">
    <property type="term" value="P:secretion by the type IV secretion system"/>
    <property type="evidence" value="ECO:0007669"/>
    <property type="project" value="InterPro"/>
</dbReference>
<evidence type="ECO:0000256" key="2">
    <source>
        <dbReference type="RuleBase" id="RU366071"/>
    </source>
</evidence>
<dbReference type="SUPFAM" id="SSF52540">
    <property type="entry name" value="P-loop containing nucleoside triphosphate hydrolases"/>
    <property type="match status" value="1"/>
</dbReference>
<dbReference type="InterPro" id="IPR014155">
    <property type="entry name" value="VirB11"/>
</dbReference>
<feature type="domain" description="Bacterial type II secretion system protein E" evidence="3">
    <location>
        <begin position="159"/>
        <end position="298"/>
    </location>
</feature>
<dbReference type="InterPro" id="IPR050921">
    <property type="entry name" value="T4SS_GSP_E_ATPase"/>
</dbReference>
<dbReference type="GO" id="GO:0016887">
    <property type="term" value="F:ATP hydrolysis activity"/>
    <property type="evidence" value="ECO:0007669"/>
    <property type="project" value="InterPro"/>
</dbReference>